<organism evidence="1 2">
    <name type="scientific">Macroventuria anomochaeta</name>
    <dbReference type="NCBI Taxonomy" id="301207"/>
    <lineage>
        <taxon>Eukaryota</taxon>
        <taxon>Fungi</taxon>
        <taxon>Dikarya</taxon>
        <taxon>Ascomycota</taxon>
        <taxon>Pezizomycotina</taxon>
        <taxon>Dothideomycetes</taxon>
        <taxon>Pleosporomycetidae</taxon>
        <taxon>Pleosporales</taxon>
        <taxon>Pleosporineae</taxon>
        <taxon>Didymellaceae</taxon>
        <taxon>Macroventuria</taxon>
    </lineage>
</organism>
<proteinExistence type="predicted"/>
<keyword evidence="2" id="KW-1185">Reference proteome</keyword>
<comment type="caution">
    <text evidence="1">The sequence shown here is derived from an EMBL/GenBank/DDBJ whole genome shotgun (WGS) entry which is preliminary data.</text>
</comment>
<reference evidence="1" key="1">
    <citation type="journal article" date="2020" name="Stud. Mycol.">
        <title>101 Dothideomycetes genomes: a test case for predicting lifestyles and emergence of pathogens.</title>
        <authorList>
            <person name="Haridas S."/>
            <person name="Albert R."/>
            <person name="Binder M."/>
            <person name="Bloem J."/>
            <person name="Labutti K."/>
            <person name="Salamov A."/>
            <person name="Andreopoulos B."/>
            <person name="Baker S."/>
            <person name="Barry K."/>
            <person name="Bills G."/>
            <person name="Bluhm B."/>
            <person name="Cannon C."/>
            <person name="Castanera R."/>
            <person name="Culley D."/>
            <person name="Daum C."/>
            <person name="Ezra D."/>
            <person name="Gonzalez J."/>
            <person name="Henrissat B."/>
            <person name="Kuo A."/>
            <person name="Liang C."/>
            <person name="Lipzen A."/>
            <person name="Lutzoni F."/>
            <person name="Magnuson J."/>
            <person name="Mondo S."/>
            <person name="Nolan M."/>
            <person name="Ohm R."/>
            <person name="Pangilinan J."/>
            <person name="Park H.-J."/>
            <person name="Ramirez L."/>
            <person name="Alfaro M."/>
            <person name="Sun H."/>
            <person name="Tritt A."/>
            <person name="Yoshinaga Y."/>
            <person name="Zwiers L.-H."/>
            <person name="Turgeon B."/>
            <person name="Goodwin S."/>
            <person name="Spatafora J."/>
            <person name="Crous P."/>
            <person name="Grigoriev I."/>
        </authorList>
    </citation>
    <scope>NUCLEOTIDE SEQUENCE</scope>
    <source>
        <strain evidence="1">CBS 525.71</strain>
    </source>
</reference>
<evidence type="ECO:0000313" key="1">
    <source>
        <dbReference type="EMBL" id="KAF2625411.1"/>
    </source>
</evidence>
<dbReference type="EMBL" id="MU006726">
    <property type="protein sequence ID" value="KAF2625411.1"/>
    <property type="molecule type" value="Genomic_DNA"/>
</dbReference>
<accession>A0ACB6RU30</accession>
<evidence type="ECO:0000313" key="2">
    <source>
        <dbReference type="Proteomes" id="UP000799754"/>
    </source>
</evidence>
<protein>
    <submittedName>
        <fullName evidence="1">Uncharacterized protein</fullName>
    </submittedName>
</protein>
<sequence length="190" mass="20591">MGRAEPVKTAKTGMRALGGEWRTADERGGVAERSGAPREEKGDPSSVDLKGCLIWPRLRLLKHGSSNCANEEPGYRGSLRQTCSNWERGEGCGAFQRSAAKVRAGSTAILAGGGTYLARNKRRKAETLRRVAISCLCFGEVECAYAPLEGEWSQRADVAVCSVSKNRPKSHPVTGSSRTHTTYQPTIQPR</sequence>
<dbReference type="Proteomes" id="UP000799754">
    <property type="component" value="Unassembled WGS sequence"/>
</dbReference>
<name>A0ACB6RU30_9PLEO</name>
<gene>
    <name evidence="1" type="ORF">BU25DRAFT_121679</name>
</gene>